<evidence type="ECO:0000259" key="1">
    <source>
        <dbReference type="Pfam" id="PF00078"/>
    </source>
</evidence>
<gene>
    <name evidence="2" type="ORF">Ddye_026655</name>
</gene>
<dbReference type="PANTHER" id="PTHR46890:SF48">
    <property type="entry name" value="RNA-DIRECTED DNA POLYMERASE"/>
    <property type="match status" value="1"/>
</dbReference>
<dbReference type="InterPro" id="IPR052343">
    <property type="entry name" value="Retrotransposon-Effector_Assoc"/>
</dbReference>
<protein>
    <recommendedName>
        <fullName evidence="1">Reverse transcriptase domain-containing protein</fullName>
    </recommendedName>
</protein>
<reference evidence="2" key="1">
    <citation type="journal article" date="2023" name="Plant J.">
        <title>Genome sequences and population genomics provide insights into the demographic history, inbreeding, and mutation load of two 'living fossil' tree species of Dipteronia.</title>
        <authorList>
            <person name="Feng Y."/>
            <person name="Comes H.P."/>
            <person name="Chen J."/>
            <person name="Zhu S."/>
            <person name="Lu R."/>
            <person name="Zhang X."/>
            <person name="Li P."/>
            <person name="Qiu J."/>
            <person name="Olsen K.M."/>
            <person name="Qiu Y."/>
        </authorList>
    </citation>
    <scope>NUCLEOTIDE SEQUENCE</scope>
    <source>
        <strain evidence="2">KIB01</strain>
    </source>
</reference>
<dbReference type="Proteomes" id="UP001280121">
    <property type="component" value="Unassembled WGS sequence"/>
</dbReference>
<sequence>MDKLGEAVVVLIPKVKSVRVTEFRPINPCNVVYKVVAKMVANSHKIVLDEIISQHQSAFVPRKLITDNMVIGFECIHYLRNKRDRKKGYTALKLDMSKAYDRVEWSFLKVIMERLEFEEGWISLVMKCWVQPHILF</sequence>
<feature type="domain" description="Reverse transcriptase" evidence="1">
    <location>
        <begin position="12"/>
        <end position="126"/>
    </location>
</feature>
<dbReference type="AlphaFoldDB" id="A0AAD9TNN1"/>
<name>A0AAD9TNN1_9ROSI</name>
<dbReference type="PANTHER" id="PTHR46890">
    <property type="entry name" value="NON-LTR RETROLELEMENT REVERSE TRANSCRIPTASE-LIKE PROTEIN-RELATED"/>
    <property type="match status" value="1"/>
</dbReference>
<dbReference type="Pfam" id="PF00078">
    <property type="entry name" value="RVT_1"/>
    <property type="match status" value="1"/>
</dbReference>
<comment type="caution">
    <text evidence="2">The sequence shown here is derived from an EMBL/GenBank/DDBJ whole genome shotgun (WGS) entry which is preliminary data.</text>
</comment>
<organism evidence="2 3">
    <name type="scientific">Dipteronia dyeriana</name>
    <dbReference type="NCBI Taxonomy" id="168575"/>
    <lineage>
        <taxon>Eukaryota</taxon>
        <taxon>Viridiplantae</taxon>
        <taxon>Streptophyta</taxon>
        <taxon>Embryophyta</taxon>
        <taxon>Tracheophyta</taxon>
        <taxon>Spermatophyta</taxon>
        <taxon>Magnoliopsida</taxon>
        <taxon>eudicotyledons</taxon>
        <taxon>Gunneridae</taxon>
        <taxon>Pentapetalae</taxon>
        <taxon>rosids</taxon>
        <taxon>malvids</taxon>
        <taxon>Sapindales</taxon>
        <taxon>Sapindaceae</taxon>
        <taxon>Hippocastanoideae</taxon>
        <taxon>Acereae</taxon>
        <taxon>Dipteronia</taxon>
    </lineage>
</organism>
<dbReference type="EMBL" id="JANJYI010000008">
    <property type="protein sequence ID" value="KAK2638860.1"/>
    <property type="molecule type" value="Genomic_DNA"/>
</dbReference>
<dbReference type="SUPFAM" id="SSF56672">
    <property type="entry name" value="DNA/RNA polymerases"/>
    <property type="match status" value="1"/>
</dbReference>
<dbReference type="InterPro" id="IPR000477">
    <property type="entry name" value="RT_dom"/>
</dbReference>
<proteinExistence type="predicted"/>
<dbReference type="InterPro" id="IPR043502">
    <property type="entry name" value="DNA/RNA_pol_sf"/>
</dbReference>
<accession>A0AAD9TNN1</accession>
<evidence type="ECO:0000313" key="2">
    <source>
        <dbReference type="EMBL" id="KAK2638860.1"/>
    </source>
</evidence>
<evidence type="ECO:0000313" key="3">
    <source>
        <dbReference type="Proteomes" id="UP001280121"/>
    </source>
</evidence>
<keyword evidence="3" id="KW-1185">Reference proteome</keyword>